<dbReference type="PIRSF" id="PIRSF017388">
    <property type="entry name" value="Esterase_lipase"/>
    <property type="match status" value="1"/>
</dbReference>
<dbReference type="SUPFAM" id="SSF53474">
    <property type="entry name" value="alpha/beta-Hydrolases"/>
    <property type="match status" value="1"/>
</dbReference>
<keyword evidence="1 2" id="KW-0378">Hydrolase</keyword>
<dbReference type="Gene3D" id="3.40.50.1820">
    <property type="entry name" value="alpha/beta hydrolase"/>
    <property type="match status" value="1"/>
</dbReference>
<keyword evidence="3" id="KW-1185">Reference proteome</keyword>
<dbReference type="Pfam" id="PF12697">
    <property type="entry name" value="Abhydrolase_6"/>
    <property type="match status" value="1"/>
</dbReference>
<dbReference type="EMBL" id="LNYC01000012">
    <property type="protein sequence ID" value="KTD03200.1"/>
    <property type="molecule type" value="Genomic_DNA"/>
</dbReference>
<protein>
    <submittedName>
        <fullName evidence="2">Carboxylesterase</fullName>
        <ecNumber evidence="2">3.1.1.1</ecNumber>
    </submittedName>
</protein>
<dbReference type="EC" id="3.1.1.1" evidence="2"/>
<dbReference type="RefSeq" id="WP_028386723.1">
    <property type="nucleotide sequence ID" value="NZ_CAAAHN010000027.1"/>
</dbReference>
<dbReference type="GO" id="GO:0016020">
    <property type="term" value="C:membrane"/>
    <property type="evidence" value="ECO:0007669"/>
    <property type="project" value="TreeGrafter"/>
</dbReference>
<sequence length="267" mass="29513">MKINDFRWMRQGLSLEYPTRSDLNFLRPINEKKSGTSKALLMLHGFSSSPAVFRCLIPELPEFDALMAPLLPGHGESISAFADSDAAAWIAASEASVESLLETYDEVHVLGLSLGGLLAVHLGQRYPLHHLWLLAPALAINLPTNLLLPTAKFLQKLGFVRLRARSGNICRQGVCELTYRQLPIGTICEIMELIRDFPDALPTCPTDIFLGRHDMVVNSEAVAARFMDAPNTTLHWLKNSAHVLPLDNDFREIAACIRAHVGAHETA</sequence>
<dbReference type="AlphaFoldDB" id="A0A0W0U5L3"/>
<dbReference type="InterPro" id="IPR000073">
    <property type="entry name" value="AB_hydrolase_1"/>
</dbReference>
<reference evidence="2 3" key="1">
    <citation type="submission" date="2015-11" db="EMBL/GenBank/DDBJ databases">
        <title>Genomic analysis of 38 Legionella species identifies large and diverse effector repertoires.</title>
        <authorList>
            <person name="Burstein D."/>
            <person name="Amaro F."/>
            <person name="Zusman T."/>
            <person name="Lifshitz Z."/>
            <person name="Cohen O."/>
            <person name="Gilbert J.A."/>
            <person name="Pupko T."/>
            <person name="Shuman H.A."/>
            <person name="Segal G."/>
        </authorList>
    </citation>
    <scope>NUCLEOTIDE SEQUENCE [LARGE SCALE GENOMIC DNA]</scope>
    <source>
        <strain evidence="2 3">ATCC 49504</strain>
    </source>
</reference>
<evidence type="ECO:0000256" key="1">
    <source>
        <dbReference type="ARBA" id="ARBA00022801"/>
    </source>
</evidence>
<dbReference type="PANTHER" id="PTHR43798">
    <property type="entry name" value="MONOACYLGLYCEROL LIPASE"/>
    <property type="match status" value="1"/>
</dbReference>
<name>A0A0W0U5L3_9GAMM</name>
<accession>A0A0W0U5L3</accession>
<dbReference type="InterPro" id="IPR029058">
    <property type="entry name" value="AB_hydrolase_fold"/>
</dbReference>
<dbReference type="PANTHER" id="PTHR43798:SF31">
    <property type="entry name" value="AB HYDROLASE SUPERFAMILY PROTEIN YCLE"/>
    <property type="match status" value="1"/>
</dbReference>
<dbReference type="GO" id="GO:0106435">
    <property type="term" value="F:carboxylesterase activity"/>
    <property type="evidence" value="ECO:0007669"/>
    <property type="project" value="UniProtKB-EC"/>
</dbReference>
<dbReference type="OrthoDB" id="9786110at2"/>
<dbReference type="Proteomes" id="UP000054785">
    <property type="component" value="Unassembled WGS sequence"/>
</dbReference>
<comment type="caution">
    <text evidence="2">The sequence shown here is derived from an EMBL/GenBank/DDBJ whole genome shotgun (WGS) entry which is preliminary data.</text>
</comment>
<proteinExistence type="predicted"/>
<dbReference type="PATRIC" id="fig|45065.4.peg.590"/>
<evidence type="ECO:0000313" key="2">
    <source>
        <dbReference type="EMBL" id="KTD03200.1"/>
    </source>
</evidence>
<dbReference type="InterPro" id="IPR012354">
    <property type="entry name" value="Esterase_lipase"/>
</dbReference>
<evidence type="ECO:0000313" key="3">
    <source>
        <dbReference type="Proteomes" id="UP000054785"/>
    </source>
</evidence>
<gene>
    <name evidence="2" type="ORF">Lgee_0551</name>
</gene>
<organism evidence="2 3">
    <name type="scientific">Legionella geestiana</name>
    <dbReference type="NCBI Taxonomy" id="45065"/>
    <lineage>
        <taxon>Bacteria</taxon>
        <taxon>Pseudomonadati</taxon>
        <taxon>Pseudomonadota</taxon>
        <taxon>Gammaproteobacteria</taxon>
        <taxon>Legionellales</taxon>
        <taxon>Legionellaceae</taxon>
        <taxon>Legionella</taxon>
    </lineage>
</organism>
<dbReference type="STRING" id="45065.Lgee_0551"/>
<dbReference type="InterPro" id="IPR050266">
    <property type="entry name" value="AB_hydrolase_sf"/>
</dbReference>